<protein>
    <submittedName>
        <fullName evidence="2">Uncharacterized protein</fullName>
    </submittedName>
</protein>
<feature type="compositionally biased region" description="Low complexity" evidence="1">
    <location>
        <begin position="88"/>
        <end position="106"/>
    </location>
</feature>
<feature type="compositionally biased region" description="Polar residues" evidence="1">
    <location>
        <begin position="43"/>
        <end position="55"/>
    </location>
</feature>
<dbReference type="AlphaFoldDB" id="A0A409YAC0"/>
<sequence>MNNLTSSGKQAQDCSKCGNEPSCALFPRRADGKVLLPPPQGKDAQSSKAPGTGQPNCRCEKCATAMGLGASSSSHPHYRPNQTQAVYSQSNPLPNSTSPNSQPNSPELFIVQSTKNQTYMATASAHPLQVRMYCGGGK</sequence>
<gene>
    <name evidence="2" type="ORF">CVT24_009574</name>
</gene>
<evidence type="ECO:0000313" key="3">
    <source>
        <dbReference type="Proteomes" id="UP000284842"/>
    </source>
</evidence>
<dbReference type="EMBL" id="NHTK01001341">
    <property type="protein sequence ID" value="PPQ99939.1"/>
    <property type="molecule type" value="Genomic_DNA"/>
</dbReference>
<comment type="caution">
    <text evidence="2">The sequence shown here is derived from an EMBL/GenBank/DDBJ whole genome shotgun (WGS) entry which is preliminary data.</text>
</comment>
<dbReference type="OrthoDB" id="3061038at2759"/>
<keyword evidence="3" id="KW-1185">Reference proteome</keyword>
<organism evidence="2 3">
    <name type="scientific">Panaeolus cyanescens</name>
    <dbReference type="NCBI Taxonomy" id="181874"/>
    <lineage>
        <taxon>Eukaryota</taxon>
        <taxon>Fungi</taxon>
        <taxon>Dikarya</taxon>
        <taxon>Basidiomycota</taxon>
        <taxon>Agaricomycotina</taxon>
        <taxon>Agaricomycetes</taxon>
        <taxon>Agaricomycetidae</taxon>
        <taxon>Agaricales</taxon>
        <taxon>Agaricineae</taxon>
        <taxon>Galeropsidaceae</taxon>
        <taxon>Panaeolus</taxon>
    </lineage>
</organism>
<evidence type="ECO:0000256" key="1">
    <source>
        <dbReference type="SAM" id="MobiDB-lite"/>
    </source>
</evidence>
<feature type="region of interest" description="Disordered" evidence="1">
    <location>
        <begin position="28"/>
        <end position="55"/>
    </location>
</feature>
<name>A0A409YAC0_9AGAR</name>
<feature type="region of interest" description="Disordered" evidence="1">
    <location>
        <begin position="69"/>
        <end position="107"/>
    </location>
</feature>
<accession>A0A409YAC0</accession>
<evidence type="ECO:0000313" key="2">
    <source>
        <dbReference type="EMBL" id="PPQ99939.1"/>
    </source>
</evidence>
<proteinExistence type="predicted"/>
<reference evidence="2 3" key="1">
    <citation type="journal article" date="2018" name="Evol. Lett.">
        <title>Horizontal gene cluster transfer increased hallucinogenic mushroom diversity.</title>
        <authorList>
            <person name="Reynolds H.T."/>
            <person name="Vijayakumar V."/>
            <person name="Gluck-Thaler E."/>
            <person name="Korotkin H.B."/>
            <person name="Matheny P.B."/>
            <person name="Slot J.C."/>
        </authorList>
    </citation>
    <scope>NUCLEOTIDE SEQUENCE [LARGE SCALE GENOMIC DNA]</scope>
    <source>
        <strain evidence="2 3">2629</strain>
    </source>
</reference>
<dbReference type="InParanoid" id="A0A409YAC0"/>
<feature type="compositionally biased region" description="Polar residues" evidence="1">
    <location>
        <begin position="70"/>
        <end position="87"/>
    </location>
</feature>
<dbReference type="Proteomes" id="UP000284842">
    <property type="component" value="Unassembled WGS sequence"/>
</dbReference>